<feature type="domain" description="C2H2-type" evidence="8">
    <location>
        <begin position="1"/>
        <end position="26"/>
    </location>
</feature>
<dbReference type="OrthoDB" id="654211at2759"/>
<keyword evidence="3" id="KW-0677">Repeat</keyword>
<organism evidence="9 10">
    <name type="scientific">Bucorvus abyssinicus</name>
    <name type="common">Northern ground-hornbill</name>
    <name type="synonym">Abyssinian ground-hornbill</name>
    <dbReference type="NCBI Taxonomy" id="153643"/>
    <lineage>
        <taxon>Eukaryota</taxon>
        <taxon>Metazoa</taxon>
        <taxon>Chordata</taxon>
        <taxon>Craniata</taxon>
        <taxon>Vertebrata</taxon>
        <taxon>Euteleostomi</taxon>
        <taxon>Archelosauria</taxon>
        <taxon>Archosauria</taxon>
        <taxon>Dinosauria</taxon>
        <taxon>Saurischia</taxon>
        <taxon>Theropoda</taxon>
        <taxon>Coelurosauria</taxon>
        <taxon>Aves</taxon>
        <taxon>Neognathae</taxon>
        <taxon>Neoaves</taxon>
        <taxon>Telluraves</taxon>
        <taxon>Coraciimorphae</taxon>
        <taxon>Bucerotiformes</taxon>
        <taxon>Bucorvidae</taxon>
        <taxon>Bucorvus</taxon>
    </lineage>
</organism>
<proteinExistence type="predicted"/>
<evidence type="ECO:0000313" key="10">
    <source>
        <dbReference type="Proteomes" id="UP000551127"/>
    </source>
</evidence>
<feature type="non-terminal residue" evidence="9">
    <location>
        <position position="1"/>
    </location>
</feature>
<dbReference type="EMBL" id="VYZL01001943">
    <property type="protein sequence ID" value="NWR58663.1"/>
    <property type="molecule type" value="Genomic_DNA"/>
</dbReference>
<sequence length="54" mass="6284">CSKCSKRFGWSTDLLQHRHVHAGEKPFTCTNCGKSFSCTCHLMHHEKIHYGDRH</sequence>
<dbReference type="InterPro" id="IPR013087">
    <property type="entry name" value="Znf_C2H2_type"/>
</dbReference>
<dbReference type="PROSITE" id="PS00028">
    <property type="entry name" value="ZINC_FINGER_C2H2_1"/>
    <property type="match status" value="2"/>
</dbReference>
<evidence type="ECO:0000256" key="4">
    <source>
        <dbReference type="ARBA" id="ARBA00022771"/>
    </source>
</evidence>
<dbReference type="InterPro" id="IPR036236">
    <property type="entry name" value="Znf_C2H2_sf"/>
</dbReference>
<dbReference type="GO" id="GO:0008270">
    <property type="term" value="F:zinc ion binding"/>
    <property type="evidence" value="ECO:0007669"/>
    <property type="project" value="UniProtKB-KW"/>
</dbReference>
<dbReference type="PANTHER" id="PTHR23234:SF8">
    <property type="entry name" value="C2H2-TYPE DOMAIN-CONTAINING PROTEIN"/>
    <property type="match status" value="1"/>
</dbReference>
<dbReference type="PANTHER" id="PTHR23234">
    <property type="entry name" value="ZNF44 PROTEIN"/>
    <property type="match status" value="1"/>
</dbReference>
<evidence type="ECO:0000256" key="3">
    <source>
        <dbReference type="ARBA" id="ARBA00022737"/>
    </source>
</evidence>
<evidence type="ECO:0000256" key="6">
    <source>
        <dbReference type="ARBA" id="ARBA00023242"/>
    </source>
</evidence>
<dbReference type="AlphaFoldDB" id="A0A7K4YI15"/>
<dbReference type="GO" id="GO:0005634">
    <property type="term" value="C:nucleus"/>
    <property type="evidence" value="ECO:0007669"/>
    <property type="project" value="UniProtKB-SubCell"/>
</dbReference>
<keyword evidence="4 7" id="KW-0863">Zinc-finger</keyword>
<keyword evidence="2" id="KW-0479">Metal-binding</keyword>
<evidence type="ECO:0000256" key="2">
    <source>
        <dbReference type="ARBA" id="ARBA00022723"/>
    </source>
</evidence>
<gene>
    <name evidence="9" type="primary">Znf74_1</name>
    <name evidence="9" type="ORF">BUCABY_R11903</name>
</gene>
<keyword evidence="6" id="KW-0539">Nucleus</keyword>
<dbReference type="FunFam" id="3.30.160.60:FF:001630">
    <property type="entry name" value="Zinc finger protein 888"/>
    <property type="match status" value="1"/>
</dbReference>
<comment type="subcellular location">
    <subcellularLocation>
        <location evidence="1">Nucleus</location>
    </subcellularLocation>
</comment>
<accession>A0A7K4YI15</accession>
<protein>
    <submittedName>
        <fullName evidence="9">ZNF74 protein</fullName>
    </submittedName>
</protein>
<evidence type="ECO:0000313" key="9">
    <source>
        <dbReference type="EMBL" id="NWR58663.1"/>
    </source>
</evidence>
<keyword evidence="10" id="KW-1185">Reference proteome</keyword>
<feature type="non-terminal residue" evidence="9">
    <location>
        <position position="54"/>
    </location>
</feature>
<dbReference type="InterPro" id="IPR050758">
    <property type="entry name" value="Znf_C2H2-type"/>
</dbReference>
<evidence type="ECO:0000256" key="7">
    <source>
        <dbReference type="PROSITE-ProRule" id="PRU00042"/>
    </source>
</evidence>
<dbReference type="PROSITE" id="PS50157">
    <property type="entry name" value="ZINC_FINGER_C2H2_2"/>
    <property type="match status" value="2"/>
</dbReference>
<dbReference type="Gene3D" id="3.30.160.60">
    <property type="entry name" value="Classic Zinc Finger"/>
    <property type="match status" value="2"/>
</dbReference>
<dbReference type="Proteomes" id="UP000551127">
    <property type="component" value="Unassembled WGS sequence"/>
</dbReference>
<evidence type="ECO:0000259" key="8">
    <source>
        <dbReference type="PROSITE" id="PS50157"/>
    </source>
</evidence>
<comment type="caution">
    <text evidence="9">The sequence shown here is derived from an EMBL/GenBank/DDBJ whole genome shotgun (WGS) entry which is preliminary data.</text>
</comment>
<dbReference type="SUPFAM" id="SSF57667">
    <property type="entry name" value="beta-beta-alpha zinc fingers"/>
    <property type="match status" value="1"/>
</dbReference>
<dbReference type="SMART" id="SM00355">
    <property type="entry name" value="ZnF_C2H2"/>
    <property type="match status" value="2"/>
</dbReference>
<name>A0A7K4YI15_BUCAB</name>
<reference evidence="9 10" key="1">
    <citation type="submission" date="2019-09" db="EMBL/GenBank/DDBJ databases">
        <title>Bird 10,000 Genomes (B10K) Project - Family phase.</title>
        <authorList>
            <person name="Zhang G."/>
        </authorList>
    </citation>
    <scope>NUCLEOTIDE SEQUENCE [LARGE SCALE GENOMIC DNA]</scope>
    <source>
        <strain evidence="9">B10K-DU-012-80</strain>
    </source>
</reference>
<evidence type="ECO:0000256" key="1">
    <source>
        <dbReference type="ARBA" id="ARBA00004123"/>
    </source>
</evidence>
<feature type="domain" description="C2H2-type" evidence="8">
    <location>
        <begin position="27"/>
        <end position="54"/>
    </location>
</feature>
<evidence type="ECO:0000256" key="5">
    <source>
        <dbReference type="ARBA" id="ARBA00022833"/>
    </source>
</evidence>
<keyword evidence="5" id="KW-0862">Zinc</keyword>